<protein>
    <submittedName>
        <fullName evidence="2">Uncharacterized protein</fullName>
    </submittedName>
</protein>
<keyword evidence="3" id="KW-1185">Reference proteome</keyword>
<reference evidence="2" key="2">
    <citation type="submission" date="2021-12" db="EMBL/GenBank/DDBJ databases">
        <title>Resequencing data analysis of finger millet.</title>
        <authorList>
            <person name="Hatakeyama M."/>
            <person name="Aluri S."/>
            <person name="Balachadran M.T."/>
            <person name="Sivarajan S.R."/>
            <person name="Poveda L."/>
            <person name="Shimizu-Inatsugi R."/>
            <person name="Schlapbach R."/>
            <person name="Sreeman S.M."/>
            <person name="Shimizu K.K."/>
        </authorList>
    </citation>
    <scope>NUCLEOTIDE SEQUENCE</scope>
</reference>
<evidence type="ECO:0000313" key="3">
    <source>
        <dbReference type="Proteomes" id="UP001054889"/>
    </source>
</evidence>
<organism evidence="2 3">
    <name type="scientific">Eleusine coracana subsp. coracana</name>
    <dbReference type="NCBI Taxonomy" id="191504"/>
    <lineage>
        <taxon>Eukaryota</taxon>
        <taxon>Viridiplantae</taxon>
        <taxon>Streptophyta</taxon>
        <taxon>Embryophyta</taxon>
        <taxon>Tracheophyta</taxon>
        <taxon>Spermatophyta</taxon>
        <taxon>Magnoliopsida</taxon>
        <taxon>Liliopsida</taxon>
        <taxon>Poales</taxon>
        <taxon>Poaceae</taxon>
        <taxon>PACMAD clade</taxon>
        <taxon>Chloridoideae</taxon>
        <taxon>Cynodonteae</taxon>
        <taxon>Eleusininae</taxon>
        <taxon>Eleusine</taxon>
    </lineage>
</organism>
<dbReference type="EMBL" id="BQKI01000071">
    <property type="protein sequence ID" value="GJN14830.1"/>
    <property type="molecule type" value="Genomic_DNA"/>
</dbReference>
<dbReference type="Proteomes" id="UP001054889">
    <property type="component" value="Unassembled WGS sequence"/>
</dbReference>
<name>A0AAV5DY27_ELECO</name>
<accession>A0AAV5DY27</accession>
<sequence length="363" mass="39514">MSSAGGRVRATDEISKVEMEMVERPPEEPGRVGSKRVRDSLGGKGSHDGTSKVGDRYLHGTHGEQTLPDCNTLRSSISSPGENLRNKIERPTKICALYAQGSEEGSQVPQFKDSDGSTKDKLYRSLIHVYGETDKIMHGADEQSTFTPGVSQRMPSRFDNTVTKKLTTPINQPVPSPVVYEKNQEPSMGCHSGLTAETYLNSRGTFSRLLDGGILQLAADKGTYLGVNYSDSKLQYRPFDLSIPSDSCQRNEKLSAYSGTERNPPITPHKEHLSSLAQYSSSLPDFRNPLNAISDHSFGSPTRRAISHLGKLSQHLSSPVTKKVGPHKYVDAGTGTSRPAFLASTPEPSIVSPESLSPIKDEV</sequence>
<feature type="compositionally biased region" description="Basic and acidic residues" evidence="1">
    <location>
        <begin position="9"/>
        <end position="62"/>
    </location>
</feature>
<dbReference type="AlphaFoldDB" id="A0AAV5DY27"/>
<comment type="caution">
    <text evidence="2">The sequence shown here is derived from an EMBL/GenBank/DDBJ whole genome shotgun (WGS) entry which is preliminary data.</text>
</comment>
<feature type="region of interest" description="Disordered" evidence="1">
    <location>
        <begin position="1"/>
        <end position="88"/>
    </location>
</feature>
<gene>
    <name evidence="2" type="primary">gb01695</name>
    <name evidence="2" type="ORF">PR202_gb01695</name>
</gene>
<feature type="compositionally biased region" description="Polar residues" evidence="1">
    <location>
        <begin position="68"/>
        <end position="81"/>
    </location>
</feature>
<evidence type="ECO:0000256" key="1">
    <source>
        <dbReference type="SAM" id="MobiDB-lite"/>
    </source>
</evidence>
<reference evidence="2" key="1">
    <citation type="journal article" date="2018" name="DNA Res.">
        <title>Multiple hybrid de novo genome assembly of finger millet, an orphan allotetraploid crop.</title>
        <authorList>
            <person name="Hatakeyama M."/>
            <person name="Aluri S."/>
            <person name="Balachadran M.T."/>
            <person name="Sivarajan S.R."/>
            <person name="Patrignani A."/>
            <person name="Gruter S."/>
            <person name="Poveda L."/>
            <person name="Shimizu-Inatsugi R."/>
            <person name="Baeten J."/>
            <person name="Francoijs K.J."/>
            <person name="Nataraja K.N."/>
            <person name="Reddy Y.A.N."/>
            <person name="Phadnis S."/>
            <person name="Ravikumar R.L."/>
            <person name="Schlapbach R."/>
            <person name="Sreeman S.M."/>
            <person name="Shimizu K.K."/>
        </authorList>
    </citation>
    <scope>NUCLEOTIDE SEQUENCE</scope>
</reference>
<proteinExistence type="predicted"/>
<evidence type="ECO:0000313" key="2">
    <source>
        <dbReference type="EMBL" id="GJN14830.1"/>
    </source>
</evidence>
<feature type="region of interest" description="Disordered" evidence="1">
    <location>
        <begin position="316"/>
        <end position="363"/>
    </location>
</feature>